<reference evidence="1" key="1">
    <citation type="submission" date="2014-09" db="EMBL/GenBank/DDBJ databases">
        <authorList>
            <person name="Magalhaes I.L.F."/>
            <person name="Oliveira U."/>
            <person name="Santos F.R."/>
            <person name="Vidigal T.H.D.A."/>
            <person name="Brescovit A.D."/>
            <person name="Santos A.J."/>
        </authorList>
    </citation>
    <scope>NUCLEOTIDE SEQUENCE</scope>
    <source>
        <tissue evidence="1">Shoot tissue taken approximately 20 cm above the soil surface</tissue>
    </source>
</reference>
<sequence>MDSRIWGWNHPQRYICHEGREYQCLGRANNKH</sequence>
<evidence type="ECO:0000313" key="1">
    <source>
        <dbReference type="EMBL" id="JAE10781.1"/>
    </source>
</evidence>
<protein>
    <submittedName>
        <fullName evidence="1">Uncharacterized protein</fullName>
    </submittedName>
</protein>
<organism evidence="1">
    <name type="scientific">Arundo donax</name>
    <name type="common">Giant reed</name>
    <name type="synonym">Donax arundinaceus</name>
    <dbReference type="NCBI Taxonomy" id="35708"/>
    <lineage>
        <taxon>Eukaryota</taxon>
        <taxon>Viridiplantae</taxon>
        <taxon>Streptophyta</taxon>
        <taxon>Embryophyta</taxon>
        <taxon>Tracheophyta</taxon>
        <taxon>Spermatophyta</taxon>
        <taxon>Magnoliopsida</taxon>
        <taxon>Liliopsida</taxon>
        <taxon>Poales</taxon>
        <taxon>Poaceae</taxon>
        <taxon>PACMAD clade</taxon>
        <taxon>Arundinoideae</taxon>
        <taxon>Arundineae</taxon>
        <taxon>Arundo</taxon>
    </lineage>
</organism>
<accession>A0A0A9FKX0</accession>
<dbReference type="EMBL" id="GBRH01187115">
    <property type="protein sequence ID" value="JAE10781.1"/>
    <property type="molecule type" value="Transcribed_RNA"/>
</dbReference>
<name>A0A0A9FKX0_ARUDO</name>
<dbReference type="AlphaFoldDB" id="A0A0A9FKX0"/>
<reference evidence="1" key="2">
    <citation type="journal article" date="2015" name="Data Brief">
        <title>Shoot transcriptome of the giant reed, Arundo donax.</title>
        <authorList>
            <person name="Barrero R.A."/>
            <person name="Guerrero F.D."/>
            <person name="Moolhuijzen P."/>
            <person name="Goolsby J.A."/>
            <person name="Tidwell J."/>
            <person name="Bellgard S.E."/>
            <person name="Bellgard M.I."/>
        </authorList>
    </citation>
    <scope>NUCLEOTIDE SEQUENCE</scope>
    <source>
        <tissue evidence="1">Shoot tissue taken approximately 20 cm above the soil surface</tissue>
    </source>
</reference>
<proteinExistence type="predicted"/>